<feature type="compositionally biased region" description="Polar residues" evidence="5">
    <location>
        <begin position="881"/>
        <end position="892"/>
    </location>
</feature>
<proteinExistence type="predicted"/>
<feature type="region of interest" description="Disordered" evidence="5">
    <location>
        <begin position="393"/>
        <end position="506"/>
    </location>
</feature>
<feature type="transmembrane region" description="Helical" evidence="6">
    <location>
        <begin position="233"/>
        <end position="250"/>
    </location>
</feature>
<feature type="region of interest" description="Disordered" evidence="5">
    <location>
        <begin position="1015"/>
        <end position="1038"/>
    </location>
</feature>
<feature type="domain" description="TM7S3/TM198-like" evidence="8">
    <location>
        <begin position="128"/>
        <end position="331"/>
    </location>
</feature>
<evidence type="ECO:0000313" key="10">
    <source>
        <dbReference type="Proteomes" id="UP001056384"/>
    </source>
</evidence>
<evidence type="ECO:0000256" key="2">
    <source>
        <dbReference type="ARBA" id="ARBA00022692"/>
    </source>
</evidence>
<feature type="transmembrane region" description="Helical" evidence="6">
    <location>
        <begin position="257"/>
        <end position="276"/>
    </location>
</feature>
<dbReference type="Proteomes" id="UP001056384">
    <property type="component" value="Chromosome 3"/>
</dbReference>
<dbReference type="AlphaFoldDB" id="A0A9Q9EJ40"/>
<keyword evidence="4 6" id="KW-0472">Membrane</keyword>
<evidence type="ECO:0000256" key="1">
    <source>
        <dbReference type="ARBA" id="ARBA00004141"/>
    </source>
</evidence>
<feature type="compositionally biased region" description="Basic and acidic residues" evidence="5">
    <location>
        <begin position="428"/>
        <end position="442"/>
    </location>
</feature>
<feature type="compositionally biased region" description="Polar residues" evidence="5">
    <location>
        <begin position="71"/>
        <end position="81"/>
    </location>
</feature>
<feature type="region of interest" description="Disordered" evidence="5">
    <location>
        <begin position="855"/>
        <end position="896"/>
    </location>
</feature>
<comment type="subcellular location">
    <subcellularLocation>
        <location evidence="1">Membrane</location>
        <topology evidence="1">Multi-pass membrane protein</topology>
    </subcellularLocation>
</comment>
<feature type="compositionally biased region" description="Low complexity" evidence="5">
    <location>
        <begin position="690"/>
        <end position="704"/>
    </location>
</feature>
<feature type="region of interest" description="Disordered" evidence="5">
    <location>
        <begin position="787"/>
        <end position="837"/>
    </location>
</feature>
<dbReference type="InterPro" id="IPR025256">
    <property type="entry name" value="TM7S3/TM198-like_dom"/>
</dbReference>
<keyword evidence="2 6" id="KW-0812">Transmembrane</keyword>
<feature type="transmembrane region" description="Helical" evidence="6">
    <location>
        <begin position="207"/>
        <end position="227"/>
    </location>
</feature>
<dbReference type="PANTHER" id="PTHR39469">
    <property type="entry name" value="CHROMOSOME 1, WHOLE GENOME SHOTGUN SEQUENCE"/>
    <property type="match status" value="1"/>
</dbReference>
<dbReference type="PANTHER" id="PTHR39469:SF1">
    <property type="entry name" value="DUF4203 DOMAIN-CONTAINING PROTEIN"/>
    <property type="match status" value="1"/>
</dbReference>
<evidence type="ECO:0000256" key="4">
    <source>
        <dbReference type="ARBA" id="ARBA00023136"/>
    </source>
</evidence>
<gene>
    <name evidence="9" type="ORF">Slin15195_G051130</name>
</gene>
<protein>
    <recommendedName>
        <fullName evidence="8">TM7S3/TM198-like domain-containing protein</fullName>
    </recommendedName>
</protein>
<evidence type="ECO:0000256" key="6">
    <source>
        <dbReference type="SAM" id="Phobius"/>
    </source>
</evidence>
<dbReference type="PROSITE" id="PS51257">
    <property type="entry name" value="PROKAR_LIPOPROTEIN"/>
    <property type="match status" value="1"/>
</dbReference>
<name>A0A9Q9EJ40_9PEZI</name>
<keyword evidence="3 6" id="KW-1133">Transmembrane helix</keyword>
<organism evidence="9 10">
    <name type="scientific">Septoria linicola</name>
    <dbReference type="NCBI Taxonomy" id="215465"/>
    <lineage>
        <taxon>Eukaryota</taxon>
        <taxon>Fungi</taxon>
        <taxon>Dikarya</taxon>
        <taxon>Ascomycota</taxon>
        <taxon>Pezizomycotina</taxon>
        <taxon>Dothideomycetes</taxon>
        <taxon>Dothideomycetidae</taxon>
        <taxon>Mycosphaerellales</taxon>
        <taxon>Mycosphaerellaceae</taxon>
        <taxon>Septoria</taxon>
    </lineage>
</organism>
<feature type="signal peptide" evidence="7">
    <location>
        <begin position="1"/>
        <end position="17"/>
    </location>
</feature>
<sequence>MRLQFAAVSVLFALSCAERIGPKPHLRARQDEAATTTAIDNAPSRTERETGRTPTPTDSASRTSDNEESRTTSNSLETGDVTSAITATPIETSLPIPTTNAILPDGSDRDPNVLPIQPTITPALGVAGALLMIAGLALGFVGIKHRPTQTFLSTSLLIALGIEVLIVYLMRPPVSNAVQGAYLIAGAVGGCALGALALIFKEVSEGFGCLLGGFCLAMWLLVLSPGGLIKNKVGKIILIGLFCAASFSLYISRFTRVYGIIVCTSFAGAYAFILGIDCFSKAGLKEFWLYIWDLNEDAFPLFTDTYPINRDMRAEIAAVIIIAFFGILSQIKIWKIVKEQKAKREADRLAEQEARDAEEEMVGRDVEAQVARERGAWEGTYEGKKMADVHVDSVTDSDKGSNIDDYDMSRPNTNEKRRSFPMLSLHPATRDGSEPRSLEHRQSSGSLSVLSRERKRASAAPSLPPLTFDFESGPAPKMESQVSLIPPAASPGLGISHAGSNASSTVDLPLQERRKVDVRRLSMASLSAHHAIQDAEDPFEAEEDDVASSIAATAAEAPDMDALSLRLSRPTSMYLSHSTGTTPMQVRESFIEDEDDEALCLPGKSPGAGSKGGSSPEIPPSPSGSYFSGAIDGGEHAKGDLVKERLPKKMSRAASTYRTNEWAKEVSRAEPVPVEEMEEHTRDAVQVETADAAAAARADKNNAAPAPPTPPPAPKPQPVAKPKPVATAYNVDRASKRLSRMPSGNAATPVYAHTLQDNEDSWNIPLAKRVSSNPALNSTYTIAEEGARDVTSPTLPEHQLISPPILKVSTPGPSRPLSRSQSKDRLSQMPRSMSSMSNLLDARQDRLDARLTTTSFMAPSAEVPPATASSSSDGTAKGDDSQGNPSSNTSISDAMHPIGEADEEDMTLAERKALVQRQSVLAQQNASLADRPLNRRTSTREEIHDPYRTSLISPAKQIRMSNPMYDSHQPRRTSSHNVSKQAMNWNQWRDSTAQVGQQRDPILTSDSQMDMLRAARMQSESEKKMRDEQKKHMQEQMDQHMRMGGMHDAHRAALARMQSKVKD</sequence>
<feature type="region of interest" description="Disordered" evidence="5">
    <location>
        <begin position="25"/>
        <end position="81"/>
    </location>
</feature>
<evidence type="ECO:0000313" key="9">
    <source>
        <dbReference type="EMBL" id="USW51794.1"/>
    </source>
</evidence>
<reference evidence="9" key="1">
    <citation type="submission" date="2022-06" db="EMBL/GenBank/DDBJ databases">
        <title>Complete genome sequences of two strains of the flax pathogen Septoria linicola.</title>
        <authorList>
            <person name="Lapalu N."/>
            <person name="Simon A."/>
            <person name="Demenou B."/>
            <person name="Paumier D."/>
            <person name="Guillot M.-P."/>
            <person name="Gout L."/>
            <person name="Valade R."/>
        </authorList>
    </citation>
    <scope>NUCLEOTIDE SEQUENCE</scope>
    <source>
        <strain evidence="9">SE15195</strain>
    </source>
</reference>
<accession>A0A9Q9EJ40</accession>
<evidence type="ECO:0000256" key="7">
    <source>
        <dbReference type="SAM" id="SignalP"/>
    </source>
</evidence>
<keyword evidence="10" id="KW-1185">Reference proteome</keyword>
<keyword evidence="7" id="KW-0732">Signal</keyword>
<feature type="transmembrane region" description="Helical" evidence="6">
    <location>
        <begin position="181"/>
        <end position="200"/>
    </location>
</feature>
<feature type="transmembrane region" description="Helical" evidence="6">
    <location>
        <begin position="123"/>
        <end position="143"/>
    </location>
</feature>
<feature type="compositionally biased region" description="Basic and acidic residues" evidence="5">
    <location>
        <begin position="633"/>
        <end position="647"/>
    </location>
</feature>
<feature type="region of interest" description="Disordered" evidence="5">
    <location>
        <begin position="598"/>
        <end position="745"/>
    </location>
</feature>
<dbReference type="EMBL" id="CP099420">
    <property type="protein sequence ID" value="USW51794.1"/>
    <property type="molecule type" value="Genomic_DNA"/>
</dbReference>
<feature type="compositionally biased region" description="Pro residues" evidence="5">
    <location>
        <begin position="705"/>
        <end position="721"/>
    </location>
</feature>
<evidence type="ECO:0000256" key="3">
    <source>
        <dbReference type="ARBA" id="ARBA00022989"/>
    </source>
</evidence>
<dbReference type="GO" id="GO:0016020">
    <property type="term" value="C:membrane"/>
    <property type="evidence" value="ECO:0007669"/>
    <property type="project" value="UniProtKB-SubCell"/>
</dbReference>
<dbReference type="Pfam" id="PF13886">
    <property type="entry name" value="TM7S3_TM198"/>
    <property type="match status" value="1"/>
</dbReference>
<evidence type="ECO:0000259" key="8">
    <source>
        <dbReference type="Pfam" id="PF13886"/>
    </source>
</evidence>
<feature type="compositionally biased region" description="Low complexity" evidence="5">
    <location>
        <begin position="602"/>
        <end position="616"/>
    </location>
</feature>
<feature type="compositionally biased region" description="Basic and acidic residues" evidence="5">
    <location>
        <begin position="393"/>
        <end position="402"/>
    </location>
</feature>
<evidence type="ECO:0000256" key="5">
    <source>
        <dbReference type="SAM" id="MobiDB-lite"/>
    </source>
</evidence>
<feature type="transmembrane region" description="Helical" evidence="6">
    <location>
        <begin position="150"/>
        <end position="169"/>
    </location>
</feature>
<feature type="compositionally biased region" description="Basic and acidic residues" evidence="5">
    <location>
        <begin position="1019"/>
        <end position="1038"/>
    </location>
</feature>
<feature type="chain" id="PRO_5040406427" description="TM7S3/TM198-like domain-containing protein" evidence="7">
    <location>
        <begin position="18"/>
        <end position="1063"/>
    </location>
</feature>